<dbReference type="InterPro" id="IPR000182">
    <property type="entry name" value="GNAT_dom"/>
</dbReference>
<dbReference type="InterPro" id="IPR016181">
    <property type="entry name" value="Acyl_CoA_acyltransferase"/>
</dbReference>
<keyword evidence="3" id="KW-1185">Reference proteome</keyword>
<sequence length="169" mass="19440">MNIQIELVQREDYSDMITLADLTLPDRMNKHELKKYFELFPNLIFKATHEGRLVGFSCAGIDMTQRSGWMLFSNVAPDFQGQGIGKRLIEARLSALRSFPHLQNIWVTVNDTNSASIKALQAFGFQWSHDETDYYGPGKHRSIYRLPVLNLQEEADITRIKPQSMTESM</sequence>
<evidence type="ECO:0000313" key="3">
    <source>
        <dbReference type="Proteomes" id="UP000190188"/>
    </source>
</evidence>
<evidence type="ECO:0000313" key="2">
    <source>
        <dbReference type="EMBL" id="OPA81062.1"/>
    </source>
</evidence>
<dbReference type="Gene3D" id="3.40.630.30">
    <property type="match status" value="1"/>
</dbReference>
<dbReference type="GO" id="GO:0016747">
    <property type="term" value="F:acyltransferase activity, transferring groups other than amino-acyl groups"/>
    <property type="evidence" value="ECO:0007669"/>
    <property type="project" value="InterPro"/>
</dbReference>
<name>A0A1T2XML8_9BACL</name>
<reference evidence="2 3" key="1">
    <citation type="submission" date="2017-01" db="EMBL/GenBank/DDBJ databases">
        <title>Genome analysis of Paenibacillus selenitrireducens ES3-24.</title>
        <authorList>
            <person name="Xu D."/>
            <person name="Yao R."/>
            <person name="Zheng S."/>
        </authorList>
    </citation>
    <scope>NUCLEOTIDE SEQUENCE [LARGE SCALE GENOMIC DNA]</scope>
    <source>
        <strain evidence="2 3">ES3-24</strain>
    </source>
</reference>
<dbReference type="RefSeq" id="WP_078496787.1">
    <property type="nucleotide sequence ID" value="NZ_MSZX01000001.1"/>
</dbReference>
<dbReference type="OrthoDB" id="7205533at2"/>
<dbReference type="EMBL" id="MSZX01000001">
    <property type="protein sequence ID" value="OPA81062.1"/>
    <property type="molecule type" value="Genomic_DNA"/>
</dbReference>
<keyword evidence="2" id="KW-0808">Transferase</keyword>
<dbReference type="SUPFAM" id="SSF55729">
    <property type="entry name" value="Acyl-CoA N-acyltransferases (Nat)"/>
    <property type="match status" value="1"/>
</dbReference>
<comment type="caution">
    <text evidence="2">The sequence shown here is derived from an EMBL/GenBank/DDBJ whole genome shotgun (WGS) entry which is preliminary data.</text>
</comment>
<organism evidence="2 3">
    <name type="scientific">Paenibacillus selenitireducens</name>
    <dbReference type="NCBI Taxonomy" id="1324314"/>
    <lineage>
        <taxon>Bacteria</taxon>
        <taxon>Bacillati</taxon>
        <taxon>Bacillota</taxon>
        <taxon>Bacilli</taxon>
        <taxon>Bacillales</taxon>
        <taxon>Paenibacillaceae</taxon>
        <taxon>Paenibacillus</taxon>
    </lineage>
</organism>
<dbReference type="PIRSF" id="PIRSF037663">
    <property type="entry name" value="Acetyltransf_GNAT_prd"/>
    <property type="match status" value="1"/>
</dbReference>
<dbReference type="Proteomes" id="UP000190188">
    <property type="component" value="Unassembled WGS sequence"/>
</dbReference>
<protein>
    <submittedName>
        <fullName evidence="2">GNAT family N-acetyltransferase</fullName>
    </submittedName>
</protein>
<evidence type="ECO:0000259" key="1">
    <source>
        <dbReference type="PROSITE" id="PS51186"/>
    </source>
</evidence>
<dbReference type="STRING" id="1324314.BVG16_01585"/>
<gene>
    <name evidence="2" type="ORF">BVG16_01585</name>
</gene>
<dbReference type="InterPro" id="IPR017255">
    <property type="entry name" value="AcTrfase_GNAT_prd"/>
</dbReference>
<accession>A0A1T2XML8</accession>
<dbReference type="Pfam" id="PF00583">
    <property type="entry name" value="Acetyltransf_1"/>
    <property type="match status" value="1"/>
</dbReference>
<feature type="domain" description="N-acetyltransferase" evidence="1">
    <location>
        <begin position="3"/>
        <end position="149"/>
    </location>
</feature>
<dbReference type="CDD" id="cd04301">
    <property type="entry name" value="NAT_SF"/>
    <property type="match status" value="1"/>
</dbReference>
<dbReference type="PROSITE" id="PS51186">
    <property type="entry name" value="GNAT"/>
    <property type="match status" value="1"/>
</dbReference>
<dbReference type="AlphaFoldDB" id="A0A1T2XML8"/>
<proteinExistence type="predicted"/>